<keyword evidence="1" id="KW-1133">Transmembrane helix</keyword>
<evidence type="ECO:0000259" key="2">
    <source>
        <dbReference type="SMART" id="SM00460"/>
    </source>
</evidence>
<feature type="domain" description="Transglutaminase-like" evidence="2">
    <location>
        <begin position="291"/>
        <end position="354"/>
    </location>
</feature>
<dbReference type="SMART" id="SM00460">
    <property type="entry name" value="TGc"/>
    <property type="match status" value="1"/>
</dbReference>
<protein>
    <recommendedName>
        <fullName evidence="2">Transglutaminase-like domain-containing protein</fullName>
    </recommendedName>
</protein>
<dbReference type="InterPro" id="IPR002931">
    <property type="entry name" value="Transglutaminase-like"/>
</dbReference>
<dbReference type="EMBL" id="WUUL01000005">
    <property type="protein sequence ID" value="MXQ53989.1"/>
    <property type="molecule type" value="Genomic_DNA"/>
</dbReference>
<dbReference type="Proteomes" id="UP000430692">
    <property type="component" value="Unassembled WGS sequence"/>
</dbReference>
<evidence type="ECO:0000256" key="1">
    <source>
        <dbReference type="SAM" id="Phobius"/>
    </source>
</evidence>
<keyword evidence="1" id="KW-0812">Transmembrane</keyword>
<comment type="caution">
    <text evidence="3">The sequence shown here is derived from an EMBL/GenBank/DDBJ whole genome shotgun (WGS) entry which is preliminary data.</text>
</comment>
<reference evidence="3 4" key="1">
    <citation type="submission" date="2019-12" db="EMBL/GenBank/DDBJ databases">
        <title>Whole-genome analyses of novel actinobacteria.</title>
        <authorList>
            <person name="Sahin N."/>
            <person name="Saygin H."/>
        </authorList>
    </citation>
    <scope>NUCLEOTIDE SEQUENCE [LARGE SCALE GENOMIC DNA]</scope>
    <source>
        <strain evidence="3 4">KC615</strain>
    </source>
</reference>
<keyword evidence="1" id="KW-0472">Membrane</keyword>
<dbReference type="SUPFAM" id="SSF54001">
    <property type="entry name" value="Cysteine proteinases"/>
    <property type="match status" value="1"/>
</dbReference>
<proteinExistence type="predicted"/>
<evidence type="ECO:0000313" key="4">
    <source>
        <dbReference type="Proteomes" id="UP000430692"/>
    </source>
</evidence>
<feature type="transmembrane region" description="Helical" evidence="1">
    <location>
        <begin position="78"/>
        <end position="100"/>
    </location>
</feature>
<feature type="transmembrane region" description="Helical" evidence="1">
    <location>
        <begin position="5"/>
        <end position="23"/>
    </location>
</feature>
<dbReference type="Pfam" id="PF01841">
    <property type="entry name" value="Transglut_core"/>
    <property type="match status" value="1"/>
</dbReference>
<dbReference type="RefSeq" id="WP_160801341.1">
    <property type="nucleotide sequence ID" value="NZ_WUUL01000005.1"/>
</dbReference>
<dbReference type="AlphaFoldDB" id="A0A6I4VQU8"/>
<feature type="transmembrane region" description="Helical" evidence="1">
    <location>
        <begin position="35"/>
        <end position="57"/>
    </location>
</feature>
<dbReference type="InterPro" id="IPR038765">
    <property type="entry name" value="Papain-like_cys_pep_sf"/>
</dbReference>
<dbReference type="Gene3D" id="3.10.620.30">
    <property type="match status" value="1"/>
</dbReference>
<name>A0A6I4VQU8_9BACL</name>
<sequence>MDINWITIIALFLLISPLLIGLWRGLPDELDHLRYTIYSICSSILWLISYGITFWVLRSLVMNSNLEIPQLYWLQQHLKASIFAWAVAVPICALLLSWLLRLLAGPVIHLLTSSVHHIGRWTERIPKGLSRVLTLVLKVPKAVLQTLIFLLVVHIGLPFLSSSDFSKMADSSFVYQWTDKKVIKPLLASDWSKQLPVLGQQTGNWFHQISQEAAKYGPKDSKSFWTWQTRFDSNEQINAKARSIVKGAKNDREKAYRLYKWIGANITYDDNKAYAIQSGNYRSLTYGAIPTFQTKKGICSDYSALMVAMGKAVGLEIKQELGEAVLPDGSGGPHAWNVVYLKDENKTIPCDPTWAKSGNYFDNRNFYETHHPEKQAI</sequence>
<gene>
    <name evidence="3" type="ORF">GSM42_09710</name>
</gene>
<evidence type="ECO:0000313" key="3">
    <source>
        <dbReference type="EMBL" id="MXQ53989.1"/>
    </source>
</evidence>
<dbReference type="PANTHER" id="PTHR33490">
    <property type="entry name" value="BLR5614 PROTEIN-RELATED"/>
    <property type="match status" value="1"/>
</dbReference>
<organism evidence="3 4">
    <name type="scientific">Shimazuella alba</name>
    <dbReference type="NCBI Taxonomy" id="2690964"/>
    <lineage>
        <taxon>Bacteria</taxon>
        <taxon>Bacillati</taxon>
        <taxon>Bacillota</taxon>
        <taxon>Bacilli</taxon>
        <taxon>Bacillales</taxon>
        <taxon>Thermoactinomycetaceae</taxon>
        <taxon>Shimazuella</taxon>
    </lineage>
</organism>
<dbReference type="PANTHER" id="PTHR33490:SF3">
    <property type="entry name" value="CONSERVED INTEGRAL MEMBRANE PROTEIN"/>
    <property type="match status" value="1"/>
</dbReference>
<accession>A0A6I4VQU8</accession>
<keyword evidence="4" id="KW-1185">Reference proteome</keyword>